<feature type="transmembrane region" description="Helical" evidence="1">
    <location>
        <begin position="17"/>
        <end position="35"/>
    </location>
</feature>
<proteinExistence type="predicted"/>
<organism evidence="2 3">
    <name type="scientific">Cnuibacter physcomitrellae</name>
    <dbReference type="NCBI Taxonomy" id="1619308"/>
    <lineage>
        <taxon>Bacteria</taxon>
        <taxon>Bacillati</taxon>
        <taxon>Actinomycetota</taxon>
        <taxon>Actinomycetes</taxon>
        <taxon>Micrococcales</taxon>
        <taxon>Microbacteriaceae</taxon>
        <taxon>Cnuibacter</taxon>
    </lineage>
</organism>
<keyword evidence="1" id="KW-0812">Transmembrane</keyword>
<sequence length="410" mass="43514">MCCAGCGLAQHCSRSSAVGFALAAGVIGAVIPFRLVIDLGQDSVGSILQIIASSMLAVTTFSLTTMVTAYSSATTTATPRATQLLVQDRTSQNALSTFVGAFTFSLVGIIALSTAYYSDQGRTILFFGTLVVIAVIVVTLLRWIGHLTTFGRMSDVIDRVETAAGDTLHAYATSPTLGARRARAEDLAGHSAAVADTHGARVRGEETGYVTHIDIAALNRIGEDTDADLRVLTMPGTVVDPTTPLVHTRGHLDEGARTAVRRAFTVARHRDYDQDPRLGVIALAEIASRALSPSTNDPGTAIEVIASLQRVFVRTLTTTPDDDVRYLRVLVEPVALQDLITDAFRPIARDGAGMVEVQIRLQKCLGSLARVAPGQAHLFRAAAERALTRVDAALTAEDAAAVHHAHDTHL</sequence>
<dbReference type="Proteomes" id="UP000192775">
    <property type="component" value="Plasmid unnamed1"/>
</dbReference>
<keyword evidence="1" id="KW-1133">Transmembrane helix</keyword>
<reference evidence="2 3" key="1">
    <citation type="submission" date="2017-04" db="EMBL/GenBank/DDBJ databases">
        <authorList>
            <person name="Afonso C.L."/>
            <person name="Miller P.J."/>
            <person name="Scott M.A."/>
            <person name="Spackman E."/>
            <person name="Goraichik I."/>
            <person name="Dimitrov K.M."/>
            <person name="Suarez D.L."/>
            <person name="Swayne D.E."/>
        </authorList>
    </citation>
    <scope>NUCLEOTIDE SEQUENCE [LARGE SCALE GENOMIC DNA]</scope>
    <source>
        <strain evidence="3">XA(T)</strain>
        <plasmid evidence="3">Plasmid unnamed1</plasmid>
    </source>
</reference>
<dbReference type="EMBL" id="CP020716">
    <property type="protein sequence ID" value="ARJ07533.1"/>
    <property type="molecule type" value="Genomic_DNA"/>
</dbReference>
<gene>
    <name evidence="2" type="ORF">B5808_19215</name>
</gene>
<keyword evidence="3" id="KW-1185">Reference proteome</keyword>
<dbReference type="InterPro" id="IPR018723">
    <property type="entry name" value="DUF2254_membrane"/>
</dbReference>
<dbReference type="RefSeq" id="WP_085021670.1">
    <property type="nucleotide sequence ID" value="NZ_BMHD01000003.1"/>
</dbReference>
<feature type="transmembrane region" description="Helical" evidence="1">
    <location>
        <begin position="94"/>
        <end position="117"/>
    </location>
</feature>
<evidence type="ECO:0000313" key="2">
    <source>
        <dbReference type="EMBL" id="ARJ07533.1"/>
    </source>
</evidence>
<evidence type="ECO:0000256" key="1">
    <source>
        <dbReference type="SAM" id="Phobius"/>
    </source>
</evidence>
<evidence type="ECO:0000313" key="3">
    <source>
        <dbReference type="Proteomes" id="UP000192775"/>
    </source>
</evidence>
<feature type="transmembrane region" description="Helical" evidence="1">
    <location>
        <begin position="47"/>
        <end position="73"/>
    </location>
</feature>
<protein>
    <recommendedName>
        <fullName evidence="4">DUF2254 domain-containing protein</fullName>
    </recommendedName>
</protein>
<keyword evidence="2" id="KW-0614">Plasmid</keyword>
<evidence type="ECO:0008006" key="4">
    <source>
        <dbReference type="Google" id="ProtNLM"/>
    </source>
</evidence>
<dbReference type="AlphaFoldDB" id="A0A1X9LQS4"/>
<name>A0A1X9LQS4_9MICO</name>
<dbReference type="Pfam" id="PF10011">
    <property type="entry name" value="DUF2254"/>
    <property type="match status" value="1"/>
</dbReference>
<feature type="transmembrane region" description="Helical" evidence="1">
    <location>
        <begin position="123"/>
        <end position="144"/>
    </location>
</feature>
<keyword evidence="1" id="KW-0472">Membrane</keyword>
<accession>A0A1X9LQS4</accession>
<dbReference type="KEGG" id="cphy:B5808_19215"/>
<geneLocation type="plasmid" evidence="2">
    <name>unnamed1</name>
</geneLocation>